<dbReference type="FunFam" id="3.30.565.10:FF:000006">
    <property type="entry name" value="Sensor histidine kinase WalK"/>
    <property type="match status" value="1"/>
</dbReference>
<keyword evidence="9" id="KW-0067">ATP-binding</keyword>
<dbReference type="EC" id="2.7.13.3" evidence="3"/>
<comment type="catalytic activity">
    <reaction evidence="1">
        <text>ATP + protein L-histidine = ADP + protein N-phospho-L-histidine.</text>
        <dbReference type="EC" id="2.7.13.3"/>
    </reaction>
</comment>
<dbReference type="GO" id="GO:0000155">
    <property type="term" value="F:phosphorelay sensor kinase activity"/>
    <property type="evidence" value="ECO:0007669"/>
    <property type="project" value="InterPro"/>
</dbReference>
<dbReference type="Pfam" id="PF02518">
    <property type="entry name" value="HATPase_c"/>
    <property type="match status" value="1"/>
</dbReference>
<dbReference type="GO" id="GO:0005524">
    <property type="term" value="F:ATP binding"/>
    <property type="evidence" value="ECO:0007669"/>
    <property type="project" value="UniProtKB-KW"/>
</dbReference>
<dbReference type="InterPro" id="IPR050351">
    <property type="entry name" value="BphY/WalK/GraS-like"/>
</dbReference>
<dbReference type="PANTHER" id="PTHR45453:SF1">
    <property type="entry name" value="PHOSPHATE REGULON SENSOR PROTEIN PHOR"/>
    <property type="match status" value="1"/>
</dbReference>
<dbReference type="GO" id="GO:0016036">
    <property type="term" value="P:cellular response to phosphate starvation"/>
    <property type="evidence" value="ECO:0007669"/>
    <property type="project" value="TreeGrafter"/>
</dbReference>
<reference evidence="13" key="1">
    <citation type="submission" date="2018-06" db="EMBL/GenBank/DDBJ databases">
        <authorList>
            <person name="Zhirakovskaya E."/>
        </authorList>
    </citation>
    <scope>NUCLEOTIDE SEQUENCE</scope>
</reference>
<dbReference type="SMART" id="SM00387">
    <property type="entry name" value="HATPase_c"/>
    <property type="match status" value="1"/>
</dbReference>
<keyword evidence="4" id="KW-1003">Cell membrane</keyword>
<evidence type="ECO:0000259" key="12">
    <source>
        <dbReference type="PROSITE" id="PS50109"/>
    </source>
</evidence>
<comment type="subcellular location">
    <subcellularLocation>
        <location evidence="2">Cell membrane</location>
    </subcellularLocation>
</comment>
<evidence type="ECO:0000256" key="9">
    <source>
        <dbReference type="ARBA" id="ARBA00022840"/>
    </source>
</evidence>
<evidence type="ECO:0000256" key="11">
    <source>
        <dbReference type="ARBA" id="ARBA00023136"/>
    </source>
</evidence>
<dbReference type="SUPFAM" id="SSF55874">
    <property type="entry name" value="ATPase domain of HSP90 chaperone/DNA topoisomerase II/histidine kinase"/>
    <property type="match status" value="1"/>
</dbReference>
<name>A0A3B0SKM9_9ZZZZ</name>
<evidence type="ECO:0000256" key="3">
    <source>
        <dbReference type="ARBA" id="ARBA00012438"/>
    </source>
</evidence>
<keyword evidence="10" id="KW-0902">Two-component regulatory system</keyword>
<protein>
    <recommendedName>
        <fullName evidence="3">histidine kinase</fullName>
        <ecNumber evidence="3">2.7.13.3</ecNumber>
    </recommendedName>
</protein>
<evidence type="ECO:0000313" key="13">
    <source>
        <dbReference type="EMBL" id="VAW04753.1"/>
    </source>
</evidence>
<dbReference type="InterPro" id="IPR005467">
    <property type="entry name" value="His_kinase_dom"/>
</dbReference>
<dbReference type="SMART" id="SM00388">
    <property type="entry name" value="HisKA"/>
    <property type="match status" value="1"/>
</dbReference>
<dbReference type="InterPro" id="IPR036890">
    <property type="entry name" value="HATPase_C_sf"/>
</dbReference>
<dbReference type="InterPro" id="IPR003661">
    <property type="entry name" value="HisK_dim/P_dom"/>
</dbReference>
<dbReference type="SUPFAM" id="SSF47384">
    <property type="entry name" value="Homodimeric domain of signal transducing histidine kinase"/>
    <property type="match status" value="1"/>
</dbReference>
<keyword evidence="11" id="KW-0472">Membrane</keyword>
<keyword evidence="5" id="KW-0597">Phosphoprotein</keyword>
<evidence type="ECO:0000256" key="5">
    <source>
        <dbReference type="ARBA" id="ARBA00022553"/>
    </source>
</evidence>
<dbReference type="CDD" id="cd00082">
    <property type="entry name" value="HisKA"/>
    <property type="match status" value="1"/>
</dbReference>
<accession>A0A3B0SKM9</accession>
<keyword evidence="7" id="KW-0547">Nucleotide-binding</keyword>
<dbReference type="PANTHER" id="PTHR45453">
    <property type="entry name" value="PHOSPHATE REGULON SENSOR PROTEIN PHOR"/>
    <property type="match status" value="1"/>
</dbReference>
<dbReference type="InterPro" id="IPR003594">
    <property type="entry name" value="HATPase_dom"/>
</dbReference>
<dbReference type="GO" id="GO:0004721">
    <property type="term" value="F:phosphoprotein phosphatase activity"/>
    <property type="evidence" value="ECO:0007669"/>
    <property type="project" value="TreeGrafter"/>
</dbReference>
<dbReference type="Gene3D" id="1.10.287.130">
    <property type="match status" value="1"/>
</dbReference>
<evidence type="ECO:0000256" key="2">
    <source>
        <dbReference type="ARBA" id="ARBA00004236"/>
    </source>
</evidence>
<dbReference type="Pfam" id="PF00512">
    <property type="entry name" value="HisKA"/>
    <property type="match status" value="1"/>
</dbReference>
<dbReference type="FunFam" id="1.10.287.130:FF:000008">
    <property type="entry name" value="Two-component sensor histidine kinase"/>
    <property type="match status" value="1"/>
</dbReference>
<dbReference type="InterPro" id="IPR036097">
    <property type="entry name" value="HisK_dim/P_sf"/>
</dbReference>
<organism evidence="13">
    <name type="scientific">hydrothermal vent metagenome</name>
    <dbReference type="NCBI Taxonomy" id="652676"/>
    <lineage>
        <taxon>unclassified sequences</taxon>
        <taxon>metagenomes</taxon>
        <taxon>ecological metagenomes</taxon>
    </lineage>
</organism>
<dbReference type="EMBL" id="UOEG01000280">
    <property type="protein sequence ID" value="VAW04753.1"/>
    <property type="molecule type" value="Genomic_DNA"/>
</dbReference>
<evidence type="ECO:0000256" key="4">
    <source>
        <dbReference type="ARBA" id="ARBA00022475"/>
    </source>
</evidence>
<evidence type="ECO:0000256" key="10">
    <source>
        <dbReference type="ARBA" id="ARBA00023012"/>
    </source>
</evidence>
<sequence length="352" mass="38423">MTELESRFDAVAIPVIGLDADLTIVSANREARKAFPKIAHGKAIGAAISGKGKFIKLLEKALKTKDEITTSLSLSKGFGKEFQVTLRAVDPGGVTGKTALVLTFEDRSPLRDVKAMRSEFVANVSHEIRSPLTAISGFVETLQGPARDDPKAREMFLGMMGKEVVRMTNLVSDLLSLSKVEVKERRAPKKMTNPNSIIREACESATTYAHKRGKTLAVHIAGSLPAIPGNHGDLVRMLINLMENAVNYSHEGSEITLGAQLMENDRPLGRPAVCISIRDQGEGIAAEEIPRLTERFYRVDKSRSRNVGGTGLGLAIVKHILRRHRGQIEINSVPGEGSEFRVYLPLAKPKKK</sequence>
<gene>
    <name evidence="13" type="ORF">MNBD_ALPHA07-1909</name>
</gene>
<dbReference type="AlphaFoldDB" id="A0A3B0SKM9"/>
<dbReference type="PRINTS" id="PR00344">
    <property type="entry name" value="BCTRLSENSOR"/>
</dbReference>
<keyword evidence="6 13" id="KW-0808">Transferase</keyword>
<proteinExistence type="predicted"/>
<evidence type="ECO:0000256" key="7">
    <source>
        <dbReference type="ARBA" id="ARBA00022741"/>
    </source>
</evidence>
<keyword evidence="8" id="KW-0418">Kinase</keyword>
<dbReference type="GO" id="GO:0005886">
    <property type="term" value="C:plasma membrane"/>
    <property type="evidence" value="ECO:0007669"/>
    <property type="project" value="UniProtKB-SubCell"/>
</dbReference>
<dbReference type="PROSITE" id="PS50109">
    <property type="entry name" value="HIS_KIN"/>
    <property type="match status" value="1"/>
</dbReference>
<evidence type="ECO:0000256" key="6">
    <source>
        <dbReference type="ARBA" id="ARBA00022679"/>
    </source>
</evidence>
<evidence type="ECO:0000256" key="8">
    <source>
        <dbReference type="ARBA" id="ARBA00022777"/>
    </source>
</evidence>
<dbReference type="InterPro" id="IPR004358">
    <property type="entry name" value="Sig_transdc_His_kin-like_C"/>
</dbReference>
<dbReference type="Gene3D" id="3.30.565.10">
    <property type="entry name" value="Histidine kinase-like ATPase, C-terminal domain"/>
    <property type="match status" value="1"/>
</dbReference>
<evidence type="ECO:0000256" key="1">
    <source>
        <dbReference type="ARBA" id="ARBA00000085"/>
    </source>
</evidence>
<feature type="domain" description="Histidine kinase" evidence="12">
    <location>
        <begin position="123"/>
        <end position="348"/>
    </location>
</feature>